<dbReference type="GO" id="GO:0003676">
    <property type="term" value="F:nucleic acid binding"/>
    <property type="evidence" value="ECO:0007669"/>
    <property type="project" value="InterPro"/>
</dbReference>
<feature type="domain" description="Integrase catalytic" evidence="1">
    <location>
        <begin position="40"/>
        <end position="151"/>
    </location>
</feature>
<dbReference type="SUPFAM" id="SSF53098">
    <property type="entry name" value="Ribonuclease H-like"/>
    <property type="match status" value="1"/>
</dbReference>
<protein>
    <submittedName>
        <fullName evidence="2">Integrase</fullName>
    </submittedName>
</protein>
<evidence type="ECO:0000313" key="3">
    <source>
        <dbReference type="Proteomes" id="UP000325315"/>
    </source>
</evidence>
<dbReference type="AlphaFoldDB" id="A0A5B6VN91"/>
<sequence length="151" mass="17702">MYNDLKQLYWWSGMKRDISEFVSRCLVCQQVKVEHQVPLGLLQPMMIPKWKCDRVTMDFLSGLLLSPKKKDAIWVVVDRLTKSAHFILIAEIVKLHGVPVSIISDRDLRLTSQLWKKFQEALCTRLNFSTAFHLQTDRKSERVIQVLEDML</sequence>
<dbReference type="InterPro" id="IPR012337">
    <property type="entry name" value="RNaseH-like_sf"/>
</dbReference>
<dbReference type="PANTHER" id="PTHR35046">
    <property type="entry name" value="ZINC KNUCKLE (CCHC-TYPE) FAMILY PROTEIN"/>
    <property type="match status" value="1"/>
</dbReference>
<dbReference type="Pfam" id="PF17921">
    <property type="entry name" value="Integrase_H2C2"/>
    <property type="match status" value="1"/>
</dbReference>
<dbReference type="InterPro" id="IPR001584">
    <property type="entry name" value="Integrase_cat-core"/>
</dbReference>
<dbReference type="Proteomes" id="UP000325315">
    <property type="component" value="Unassembled WGS sequence"/>
</dbReference>
<organism evidence="2 3">
    <name type="scientific">Gossypium australe</name>
    <dbReference type="NCBI Taxonomy" id="47621"/>
    <lineage>
        <taxon>Eukaryota</taxon>
        <taxon>Viridiplantae</taxon>
        <taxon>Streptophyta</taxon>
        <taxon>Embryophyta</taxon>
        <taxon>Tracheophyta</taxon>
        <taxon>Spermatophyta</taxon>
        <taxon>Magnoliopsida</taxon>
        <taxon>eudicotyledons</taxon>
        <taxon>Gunneridae</taxon>
        <taxon>Pentapetalae</taxon>
        <taxon>rosids</taxon>
        <taxon>malvids</taxon>
        <taxon>Malvales</taxon>
        <taxon>Malvaceae</taxon>
        <taxon>Malvoideae</taxon>
        <taxon>Gossypium</taxon>
    </lineage>
</organism>
<dbReference type="InterPro" id="IPR036397">
    <property type="entry name" value="RNaseH_sf"/>
</dbReference>
<evidence type="ECO:0000313" key="2">
    <source>
        <dbReference type="EMBL" id="KAA3470809.1"/>
    </source>
</evidence>
<accession>A0A5B6VN91</accession>
<dbReference type="Gene3D" id="3.30.420.10">
    <property type="entry name" value="Ribonuclease H-like superfamily/Ribonuclease H"/>
    <property type="match status" value="1"/>
</dbReference>
<dbReference type="PROSITE" id="PS50994">
    <property type="entry name" value="INTEGRASE"/>
    <property type="match status" value="1"/>
</dbReference>
<comment type="caution">
    <text evidence="2">The sequence shown here is derived from an EMBL/GenBank/DDBJ whole genome shotgun (WGS) entry which is preliminary data.</text>
</comment>
<name>A0A5B6VN91_9ROSI</name>
<dbReference type="GO" id="GO:0015074">
    <property type="term" value="P:DNA integration"/>
    <property type="evidence" value="ECO:0007669"/>
    <property type="project" value="InterPro"/>
</dbReference>
<dbReference type="PANTHER" id="PTHR35046:SF9">
    <property type="entry name" value="RNA-DIRECTED DNA POLYMERASE"/>
    <property type="match status" value="1"/>
</dbReference>
<dbReference type="Gene3D" id="1.10.340.70">
    <property type="match status" value="1"/>
</dbReference>
<dbReference type="InterPro" id="IPR041588">
    <property type="entry name" value="Integrase_H2C2"/>
</dbReference>
<dbReference type="OrthoDB" id="5554229at2759"/>
<reference evidence="3" key="1">
    <citation type="journal article" date="2019" name="Plant Biotechnol. J.">
        <title>Genome sequencing of the Australian wild diploid species Gossypium australe highlights disease resistance and delayed gland morphogenesis.</title>
        <authorList>
            <person name="Cai Y."/>
            <person name="Cai X."/>
            <person name="Wang Q."/>
            <person name="Wang P."/>
            <person name="Zhang Y."/>
            <person name="Cai C."/>
            <person name="Xu Y."/>
            <person name="Wang K."/>
            <person name="Zhou Z."/>
            <person name="Wang C."/>
            <person name="Geng S."/>
            <person name="Li B."/>
            <person name="Dong Q."/>
            <person name="Hou Y."/>
            <person name="Wang H."/>
            <person name="Ai P."/>
            <person name="Liu Z."/>
            <person name="Yi F."/>
            <person name="Sun M."/>
            <person name="An G."/>
            <person name="Cheng J."/>
            <person name="Zhang Y."/>
            <person name="Shi Q."/>
            <person name="Xie Y."/>
            <person name="Shi X."/>
            <person name="Chang Y."/>
            <person name="Huang F."/>
            <person name="Chen Y."/>
            <person name="Hong S."/>
            <person name="Mi L."/>
            <person name="Sun Q."/>
            <person name="Zhang L."/>
            <person name="Zhou B."/>
            <person name="Peng R."/>
            <person name="Zhang X."/>
            <person name="Liu F."/>
        </authorList>
    </citation>
    <scope>NUCLEOTIDE SEQUENCE [LARGE SCALE GENOMIC DNA]</scope>
    <source>
        <strain evidence="3">cv. PA1801</strain>
    </source>
</reference>
<keyword evidence="3" id="KW-1185">Reference proteome</keyword>
<gene>
    <name evidence="2" type="ORF">EPI10_016489</name>
</gene>
<dbReference type="EMBL" id="SMMG02000006">
    <property type="protein sequence ID" value="KAA3470809.1"/>
    <property type="molecule type" value="Genomic_DNA"/>
</dbReference>
<evidence type="ECO:0000259" key="1">
    <source>
        <dbReference type="PROSITE" id="PS50994"/>
    </source>
</evidence>
<proteinExistence type="predicted"/>